<dbReference type="STRING" id="237018.SAMN04489723_101214"/>
<dbReference type="SUPFAM" id="SSF51182">
    <property type="entry name" value="RmlC-like cupins"/>
    <property type="match status" value="1"/>
</dbReference>
<dbReference type="EC" id="5.1.3.13" evidence="3 7"/>
<evidence type="ECO:0000313" key="8">
    <source>
        <dbReference type="EMBL" id="SFA76221.1"/>
    </source>
</evidence>
<comment type="pathway">
    <text evidence="7">Carbohydrate biosynthesis; dTDP-L-rhamnose biosynthesis.</text>
</comment>
<reference evidence="8 9" key="1">
    <citation type="submission" date="2016-10" db="EMBL/GenBank/DDBJ databases">
        <authorList>
            <person name="de Groot N.N."/>
        </authorList>
    </citation>
    <scope>NUCLEOTIDE SEQUENCE [LARGE SCALE GENOMIC DNA]</scope>
    <source>
        <strain evidence="8 9">DSM 23399</strain>
    </source>
</reference>
<protein>
    <recommendedName>
        <fullName evidence="4 7">dTDP-4-dehydrorhamnose 3,5-epimerase</fullName>
        <ecNumber evidence="3 7">5.1.3.13</ecNumber>
    </recommendedName>
    <alternativeName>
        <fullName evidence="7">Thymidine diphospho-4-keto-rhamnose 3,5-epimerase</fullName>
    </alternativeName>
</protein>
<evidence type="ECO:0000256" key="2">
    <source>
        <dbReference type="ARBA" id="ARBA00001997"/>
    </source>
</evidence>
<evidence type="ECO:0000256" key="5">
    <source>
        <dbReference type="PIRSR" id="PIRSR600888-1"/>
    </source>
</evidence>
<dbReference type="PANTHER" id="PTHR21047:SF2">
    <property type="entry name" value="THYMIDINE DIPHOSPHO-4-KETO-RHAMNOSE 3,5-EPIMERASE"/>
    <property type="match status" value="1"/>
</dbReference>
<dbReference type="Proteomes" id="UP000198790">
    <property type="component" value="Unassembled WGS sequence"/>
</dbReference>
<evidence type="ECO:0000256" key="7">
    <source>
        <dbReference type="RuleBase" id="RU364069"/>
    </source>
</evidence>
<dbReference type="CDD" id="cd00438">
    <property type="entry name" value="cupin_RmlC"/>
    <property type="match status" value="1"/>
</dbReference>
<dbReference type="InterPro" id="IPR000888">
    <property type="entry name" value="RmlC-like"/>
</dbReference>
<sequence length="183" mass="20905">MAQVKKATLTGVLEIFPRIFEDQRGYFFESYRADWLQSEGVDHDWVQDNQSFSQKGTVRGLHFQRGDFAQAKLVRVIQGKVLDVIVDLRKGSSTFGEKYSAILDSSRNNLMYVPKGFAHGFSVLEDSIFAYKCSNYYNKESEGGILWNDPALDIDWQIDEPITSEKDAEWPTLEEFKISEGGL</sequence>
<dbReference type="EMBL" id="FOKK01000001">
    <property type="protein sequence ID" value="SFA76221.1"/>
    <property type="molecule type" value="Genomic_DNA"/>
</dbReference>
<evidence type="ECO:0000256" key="3">
    <source>
        <dbReference type="ARBA" id="ARBA00012098"/>
    </source>
</evidence>
<evidence type="ECO:0000313" key="9">
    <source>
        <dbReference type="Proteomes" id="UP000198790"/>
    </source>
</evidence>
<name>A0A1I0VIR8_9BACT</name>
<feature type="site" description="Participates in a stacking interaction with the thymidine ring of dTDP-4-oxo-6-deoxyglucose" evidence="6">
    <location>
        <position position="137"/>
    </location>
</feature>
<proteinExistence type="inferred from homology"/>
<dbReference type="PANTHER" id="PTHR21047">
    <property type="entry name" value="DTDP-6-DEOXY-D-GLUCOSE-3,5 EPIMERASE"/>
    <property type="match status" value="1"/>
</dbReference>
<dbReference type="OrthoDB" id="9800680at2"/>
<comment type="similarity">
    <text evidence="7">Belongs to the dTDP-4-dehydrorhamnose 3,5-epimerase family.</text>
</comment>
<dbReference type="InterPro" id="IPR014710">
    <property type="entry name" value="RmlC-like_jellyroll"/>
</dbReference>
<evidence type="ECO:0000256" key="1">
    <source>
        <dbReference type="ARBA" id="ARBA00001298"/>
    </source>
</evidence>
<dbReference type="AlphaFoldDB" id="A0A1I0VIR8"/>
<dbReference type="Pfam" id="PF00908">
    <property type="entry name" value="dTDP_sugar_isom"/>
    <property type="match status" value="1"/>
</dbReference>
<evidence type="ECO:0000256" key="4">
    <source>
        <dbReference type="ARBA" id="ARBA00019595"/>
    </source>
</evidence>
<comment type="subunit">
    <text evidence="7">Homodimer.</text>
</comment>
<comment type="function">
    <text evidence="2 7">Catalyzes the epimerization of the C3' and C5'positions of dTDP-6-deoxy-D-xylo-4-hexulose, forming dTDP-6-deoxy-L-lyxo-4-hexulose.</text>
</comment>
<dbReference type="GO" id="GO:0019305">
    <property type="term" value="P:dTDP-rhamnose biosynthetic process"/>
    <property type="evidence" value="ECO:0007669"/>
    <property type="project" value="UniProtKB-UniRule"/>
</dbReference>
<feature type="active site" description="Proton donor" evidence="5">
    <location>
        <position position="131"/>
    </location>
</feature>
<accession>A0A1I0VIR8</accession>
<comment type="catalytic activity">
    <reaction evidence="1 7">
        <text>dTDP-4-dehydro-6-deoxy-alpha-D-glucose = dTDP-4-dehydro-beta-L-rhamnose</text>
        <dbReference type="Rhea" id="RHEA:16969"/>
        <dbReference type="ChEBI" id="CHEBI:57649"/>
        <dbReference type="ChEBI" id="CHEBI:62830"/>
        <dbReference type="EC" id="5.1.3.13"/>
    </reaction>
</comment>
<dbReference type="InterPro" id="IPR011051">
    <property type="entry name" value="RmlC_Cupin_sf"/>
</dbReference>
<dbReference type="GO" id="GO:0008830">
    <property type="term" value="F:dTDP-4-dehydrorhamnose 3,5-epimerase activity"/>
    <property type="evidence" value="ECO:0007669"/>
    <property type="project" value="UniProtKB-UniRule"/>
</dbReference>
<dbReference type="Gene3D" id="2.60.120.10">
    <property type="entry name" value="Jelly Rolls"/>
    <property type="match status" value="1"/>
</dbReference>
<keyword evidence="9" id="KW-1185">Reference proteome</keyword>
<dbReference type="GO" id="GO:0000271">
    <property type="term" value="P:polysaccharide biosynthetic process"/>
    <property type="evidence" value="ECO:0007669"/>
    <property type="project" value="TreeGrafter"/>
</dbReference>
<dbReference type="UniPathway" id="UPA00124"/>
<evidence type="ECO:0000256" key="6">
    <source>
        <dbReference type="PIRSR" id="PIRSR600888-3"/>
    </source>
</evidence>
<dbReference type="NCBIfam" id="TIGR01221">
    <property type="entry name" value="rmlC"/>
    <property type="match status" value="1"/>
</dbReference>
<feature type="active site" description="Proton acceptor" evidence="5">
    <location>
        <position position="62"/>
    </location>
</feature>
<gene>
    <name evidence="8" type="ORF">SAMN04489723_101214</name>
</gene>
<dbReference type="GO" id="GO:0005829">
    <property type="term" value="C:cytosol"/>
    <property type="evidence" value="ECO:0007669"/>
    <property type="project" value="TreeGrafter"/>
</dbReference>
<dbReference type="RefSeq" id="WP_092894319.1">
    <property type="nucleotide sequence ID" value="NZ_CAXBKE010000020.1"/>
</dbReference>
<keyword evidence="7" id="KW-0413">Isomerase</keyword>
<organism evidence="8 9">
    <name type="scientific">Algoriphagus aquimarinus</name>
    <dbReference type="NCBI Taxonomy" id="237018"/>
    <lineage>
        <taxon>Bacteria</taxon>
        <taxon>Pseudomonadati</taxon>
        <taxon>Bacteroidota</taxon>
        <taxon>Cytophagia</taxon>
        <taxon>Cytophagales</taxon>
        <taxon>Cyclobacteriaceae</taxon>
        <taxon>Algoriphagus</taxon>
    </lineage>
</organism>